<dbReference type="PANTHER" id="PTHR30451:SF21">
    <property type="entry name" value="FIMBRIAL USHER DOMAIN-CONTAINING PROTEIN YDET-RELATED"/>
    <property type="match status" value="1"/>
</dbReference>
<dbReference type="InterPro" id="IPR025885">
    <property type="entry name" value="PapC_N"/>
</dbReference>
<evidence type="ECO:0000259" key="11">
    <source>
        <dbReference type="Pfam" id="PF13953"/>
    </source>
</evidence>
<evidence type="ECO:0000256" key="4">
    <source>
        <dbReference type="ARBA" id="ARBA00022452"/>
    </source>
</evidence>
<feature type="domain" description="PapC-like C-terminal" evidence="11">
    <location>
        <begin position="775"/>
        <end position="843"/>
    </location>
</feature>
<accession>A0ABX7AHG3</accession>
<feature type="chain" id="PRO_5045540852" evidence="10">
    <location>
        <begin position="30"/>
        <end position="867"/>
    </location>
</feature>
<evidence type="ECO:0000256" key="7">
    <source>
        <dbReference type="ARBA" id="ARBA00022729"/>
    </source>
</evidence>
<keyword evidence="6" id="KW-0812">Transmembrane</keyword>
<dbReference type="EMBL" id="CP067099">
    <property type="protein sequence ID" value="QQO63197.1"/>
    <property type="molecule type" value="Genomic_DNA"/>
</dbReference>
<comment type="similarity">
    <text evidence="2">Belongs to the fimbrial export usher family.</text>
</comment>
<keyword evidence="3" id="KW-0813">Transport</keyword>
<proteinExistence type="inferred from homology"/>
<evidence type="ECO:0000256" key="6">
    <source>
        <dbReference type="ARBA" id="ARBA00022692"/>
    </source>
</evidence>
<evidence type="ECO:0000256" key="2">
    <source>
        <dbReference type="ARBA" id="ARBA00008064"/>
    </source>
</evidence>
<dbReference type="InterPro" id="IPR043142">
    <property type="entry name" value="PapC-like_C_sf"/>
</dbReference>
<dbReference type="InterPro" id="IPR025949">
    <property type="entry name" value="PapC-like_C"/>
</dbReference>
<dbReference type="Pfam" id="PF13953">
    <property type="entry name" value="PapC_C"/>
    <property type="match status" value="1"/>
</dbReference>
<evidence type="ECO:0000256" key="1">
    <source>
        <dbReference type="ARBA" id="ARBA00004571"/>
    </source>
</evidence>
<dbReference type="Gene3D" id="2.60.40.2610">
    <property type="entry name" value="Outer membrane usher protein FimD, plug domain"/>
    <property type="match status" value="1"/>
</dbReference>
<dbReference type="Pfam" id="PF00577">
    <property type="entry name" value="Usher"/>
    <property type="match status" value="1"/>
</dbReference>
<evidence type="ECO:0000256" key="8">
    <source>
        <dbReference type="ARBA" id="ARBA00023136"/>
    </source>
</evidence>
<dbReference type="InterPro" id="IPR037224">
    <property type="entry name" value="PapC_N_sf"/>
</dbReference>
<sequence length="867" mass="95910">MKLHNSYKKKNRFFFLSVISYCIASYSYADDFFDPNLLSLKSGIDPNSIDLTRFEKSNAIPEGKYNVTIFVNKKNIGNFDISFIKKDNDEVSPEFTKPTLQEMGVNFSATEALQKITDVESITDLSRLIPDSSVSAELSKLRVNISIPQIYMNNRANGYVPESMLENGIPAILFSYNLNGSRSRSDSYYGDKTNRDNVFFSLNGGANLGPWRLRSNYRYYYSNSTGRQNYTNKNSRFSNTYITRAINALRSEVVIGENSTGNNIFDSIPFKGIKFFSNEQMLPSSLRGFSPEINGIAQSNAQITIKQNGNLVYQTYVAPGPFSIRDLYPTGSSGDLQVNIREEDGSERTFTYPYSSLPVMLRAGGMKYEVTAGEYNGNLTRASKRAKFILGSLIYGLPYDTTLYGGSLFSKDYFSGVIGTGISLGYFGALSIDMTHASASFLSGDKKEGQSFRIKYSKSLTSTGTNVDLTALRYSTRHFFSFSDFNNNNYELREGVAPWLGLRQRSSFRTAISQSFGIYGSMYLSGSKTDYWDSNTETTQLSTGYNNSFKGINYNINYSIDYRKSNNSNDWPKNHQVSLNINVPFSLFTNEENIRNMSSSYYISKDSQGRYSQQLGLHGSILDNNLSYSLSHSLGNHDQDTNSSINVNYNTTKGNISGGYSHSTNSSSTNASINGGAVIHSGGVTLSRTLGNSIILVEAPDADGTLLSNGSGKIDMFGYAISSNANAYSKNMIGLNVNSLPNDVTLPKTSKNVYPTKGAVVKAKFPTRVGMQAIMSLTYKDNVIPFGAVATLVRNETDSDNDSFPEENTGIVGDNSLLYMSGLPNSGRLHIQWGSSVSSSCYVFFSNLQNIKITDDNPIKRMALNCQ</sequence>
<reference evidence="14" key="1">
    <citation type="submission" date="2021-01" db="EMBL/GenBank/DDBJ databases">
        <title>Providencia vermicola LLDRA6, a soil-borne Mn(II)-oxidizing bacterium, exploits a strategy of superoxide production coupled to hydrogen peroxide consumption to generate Mn oxides, as revealed by transcriptional up-regulation of genes for phenylacetic acid catabolism.</title>
        <authorList>
            <person name="Chen S."/>
            <person name="Ding Z."/>
            <person name="Chen J."/>
            <person name="Luo J."/>
            <person name="Ruan X."/>
            <person name="Li Z."/>
            <person name="Liao F."/>
            <person name="He J."/>
            <person name="Li D."/>
        </authorList>
    </citation>
    <scope>NUCLEOTIDE SEQUENCE [LARGE SCALE GENOMIC DNA]</scope>
    <source>
        <strain evidence="14">LLDRA6</strain>
    </source>
</reference>
<dbReference type="Gene3D" id="2.60.40.3110">
    <property type="match status" value="1"/>
</dbReference>
<dbReference type="SUPFAM" id="SSF141729">
    <property type="entry name" value="FimD N-terminal domain-like"/>
    <property type="match status" value="1"/>
</dbReference>
<keyword evidence="14" id="KW-1185">Reference proteome</keyword>
<dbReference type="Pfam" id="PF13954">
    <property type="entry name" value="PapC_N"/>
    <property type="match status" value="1"/>
</dbReference>
<feature type="domain" description="PapC N-terminal" evidence="12">
    <location>
        <begin position="33"/>
        <end position="180"/>
    </location>
</feature>
<dbReference type="RefSeq" id="WP_337979794.1">
    <property type="nucleotide sequence ID" value="NZ_CP067099.1"/>
</dbReference>
<gene>
    <name evidence="13" type="ORF">JI723_04195</name>
</gene>
<dbReference type="Gene3D" id="3.10.20.410">
    <property type="match status" value="1"/>
</dbReference>
<evidence type="ECO:0000256" key="5">
    <source>
        <dbReference type="ARBA" id="ARBA00022558"/>
    </source>
</evidence>
<dbReference type="InterPro" id="IPR042186">
    <property type="entry name" value="FimD_plug_dom"/>
</dbReference>
<comment type="subcellular location">
    <subcellularLocation>
        <location evidence="1">Cell outer membrane</location>
        <topology evidence="1">Multi-pass membrane protein</topology>
    </subcellularLocation>
</comment>
<evidence type="ECO:0000256" key="9">
    <source>
        <dbReference type="ARBA" id="ARBA00023237"/>
    </source>
</evidence>
<feature type="signal peptide" evidence="10">
    <location>
        <begin position="1"/>
        <end position="29"/>
    </location>
</feature>
<keyword evidence="9" id="KW-0998">Cell outer membrane</keyword>
<evidence type="ECO:0000313" key="14">
    <source>
        <dbReference type="Proteomes" id="UP000596157"/>
    </source>
</evidence>
<dbReference type="Proteomes" id="UP000596157">
    <property type="component" value="Chromosome"/>
</dbReference>
<keyword evidence="5" id="KW-1029">Fimbrium biogenesis</keyword>
<keyword evidence="7 10" id="KW-0732">Signal</keyword>
<dbReference type="PANTHER" id="PTHR30451">
    <property type="entry name" value="OUTER MEMBRANE USHER PROTEIN"/>
    <property type="match status" value="1"/>
</dbReference>
<name>A0ABX7AHG3_9GAMM</name>
<dbReference type="GeneID" id="92277886"/>
<evidence type="ECO:0000256" key="3">
    <source>
        <dbReference type="ARBA" id="ARBA00022448"/>
    </source>
</evidence>
<dbReference type="Gene3D" id="2.60.40.2070">
    <property type="match status" value="1"/>
</dbReference>
<evidence type="ECO:0000259" key="12">
    <source>
        <dbReference type="Pfam" id="PF13954"/>
    </source>
</evidence>
<protein>
    <submittedName>
        <fullName evidence="13">Fimbrial biogenesis outer membrane usher protein</fullName>
    </submittedName>
</protein>
<dbReference type="InterPro" id="IPR000015">
    <property type="entry name" value="Fimb_usher"/>
</dbReference>
<keyword evidence="8" id="KW-0472">Membrane</keyword>
<evidence type="ECO:0000313" key="13">
    <source>
        <dbReference type="EMBL" id="QQO63197.1"/>
    </source>
</evidence>
<keyword evidence="4" id="KW-1134">Transmembrane beta strand</keyword>
<evidence type="ECO:0000256" key="10">
    <source>
        <dbReference type="SAM" id="SignalP"/>
    </source>
</evidence>
<organism evidence="13 14">
    <name type="scientific">Providencia manganoxydans</name>
    <dbReference type="NCBI Taxonomy" id="2923283"/>
    <lineage>
        <taxon>Bacteria</taxon>
        <taxon>Pseudomonadati</taxon>
        <taxon>Pseudomonadota</taxon>
        <taxon>Gammaproteobacteria</taxon>
        <taxon>Enterobacterales</taxon>
        <taxon>Morganellaceae</taxon>
        <taxon>Providencia</taxon>
    </lineage>
</organism>